<name>A0A2V3PS52_9BACT</name>
<evidence type="ECO:0000313" key="4">
    <source>
        <dbReference type="Proteomes" id="UP000247973"/>
    </source>
</evidence>
<comment type="caution">
    <text evidence="3">The sequence shown here is derived from an EMBL/GenBank/DDBJ whole genome shotgun (WGS) entry which is preliminary data.</text>
</comment>
<dbReference type="OrthoDB" id="1414895at2"/>
<organism evidence="3 4">
    <name type="scientific">Dysgonomonas alginatilytica</name>
    <dbReference type="NCBI Taxonomy" id="1605892"/>
    <lineage>
        <taxon>Bacteria</taxon>
        <taxon>Pseudomonadati</taxon>
        <taxon>Bacteroidota</taxon>
        <taxon>Bacteroidia</taxon>
        <taxon>Bacteroidales</taxon>
        <taxon>Dysgonomonadaceae</taxon>
        <taxon>Dysgonomonas</taxon>
    </lineage>
</organism>
<evidence type="ECO:0008006" key="5">
    <source>
        <dbReference type="Google" id="ProtNLM"/>
    </source>
</evidence>
<feature type="coiled-coil region" evidence="1">
    <location>
        <begin position="360"/>
        <end position="397"/>
    </location>
</feature>
<proteinExistence type="predicted"/>
<keyword evidence="4" id="KW-1185">Reference proteome</keyword>
<feature type="compositionally biased region" description="Basic and acidic residues" evidence="2">
    <location>
        <begin position="449"/>
        <end position="465"/>
    </location>
</feature>
<dbReference type="AlphaFoldDB" id="A0A2V3PS52"/>
<evidence type="ECO:0000256" key="1">
    <source>
        <dbReference type="SAM" id="Coils"/>
    </source>
</evidence>
<keyword evidence="1" id="KW-0175">Coiled coil</keyword>
<dbReference type="RefSeq" id="WP_110311812.1">
    <property type="nucleotide sequence ID" value="NZ_QICL01000025.1"/>
</dbReference>
<sequence>MANNVLINFTADTGGLDEANKKLEELKKREQELIDKVAQLRREQQAAQLNARNTQDQSRATQEYGRRIQEVRNQLTQTRRSITDLSQAQRELQNSIPTEAMNQSFRTMLRNIREQIAMMEVMGDTGSDEYQRLVEEAGRLADIQGDVNRQINNEASDTRIFDTILEGTQLASGGFSVLTGAMSIFGEENKDVQQLMLKMQSLIAINTGLQQIQNAVQKESNLMMAVAALQLRAKAIAESLATKNTILATIAQKAFNLVAMANPYVLLAVALLSVVGALYIFSRNTETASEKQKKLNDLQRESIEIKKEMADRIKENGEDSIRLLEREYELMKAGGASEAQLAQKRKQINDERVRVANSLRLHYGEEISSLENNKKKAEELEKQLKLINDESQKLRDQGKTVMKFKIDGKIQKFDIDEEKFQKFKENIQERLGNFRLKISNAQEAEKEDEEARHQRELDEIESNKRAAEAGKKSAVALAQYKVILTKKGTMEELNAQIAALEVKKNVDLQNADITKGERLLITKETELQIQQLRDEFTKKQLQDEVELINAGLSAAKEGSLEEYNLKVNQLEKQKEIELSERNLTINQIKAIEAKYRKEALKLDEDFTNKVAENTINGNISVINAKLAQTHSGSTEEYQLRLDLAEEKAKLELQDVENTIKNEEFKAARIKEINAELAKEKKEILTEQDSTNLQKQVNTETLIATQQYENGKLSRRAYESELNKITIDSLNKQISTRRKNGEDTIDLEQELSEKRIQIAEQEAESRAAIQDELFNTISTLATLSFDNQKAQIQQQLSDLDHYYTTDAEKAKSNSSLKLISEEEYNRRQLELKRKAAQAEKNQAIFNLILTNGQAIARAFKDFPFPYSAIVAALVGVQTFAQLNAIRSQPLPRYWKGRKGGEGEHALVGEYGPEIMWIPKGASIMPAHDSIRAMNGDRSVMSKWNMPAIDPSYPVSPVISQQLISDARRTYNTEIDYDRVGRSVAKYQKTPVQRPVYVSVDRSGTTVTDGNTKVKHLNSKFKTTM</sequence>
<evidence type="ECO:0000313" key="3">
    <source>
        <dbReference type="EMBL" id="PXV61187.1"/>
    </source>
</evidence>
<protein>
    <recommendedName>
        <fullName evidence="5">Chromosome segregation ATPase</fullName>
    </recommendedName>
</protein>
<feature type="coiled-coil region" evidence="1">
    <location>
        <begin position="818"/>
        <end position="845"/>
    </location>
</feature>
<feature type="coiled-coil region" evidence="1">
    <location>
        <begin position="645"/>
        <end position="689"/>
    </location>
</feature>
<dbReference type="EMBL" id="QICL01000025">
    <property type="protein sequence ID" value="PXV61187.1"/>
    <property type="molecule type" value="Genomic_DNA"/>
</dbReference>
<gene>
    <name evidence="3" type="ORF">CLV62_12520</name>
</gene>
<dbReference type="Proteomes" id="UP000247973">
    <property type="component" value="Unassembled WGS sequence"/>
</dbReference>
<feature type="region of interest" description="Disordered" evidence="2">
    <location>
        <begin position="442"/>
        <end position="465"/>
    </location>
</feature>
<evidence type="ECO:0000256" key="2">
    <source>
        <dbReference type="SAM" id="MobiDB-lite"/>
    </source>
</evidence>
<reference evidence="3 4" key="1">
    <citation type="submission" date="2018-03" db="EMBL/GenBank/DDBJ databases">
        <title>Genomic Encyclopedia of Archaeal and Bacterial Type Strains, Phase II (KMG-II): from individual species to whole genera.</title>
        <authorList>
            <person name="Goeker M."/>
        </authorList>
    </citation>
    <scope>NUCLEOTIDE SEQUENCE [LARGE SCALE GENOMIC DNA]</scope>
    <source>
        <strain evidence="3 4">DSM 100214</strain>
    </source>
</reference>
<accession>A0A2V3PS52</accession>
<feature type="coiled-coil region" evidence="1">
    <location>
        <begin position="288"/>
        <end position="315"/>
    </location>
</feature>
<feature type="coiled-coil region" evidence="1">
    <location>
        <begin position="16"/>
        <end position="88"/>
    </location>
</feature>